<evidence type="ECO:0000259" key="2">
    <source>
        <dbReference type="Pfam" id="PF00149"/>
    </source>
</evidence>
<dbReference type="InterPro" id="IPR004843">
    <property type="entry name" value="Calcineurin-like_PHP"/>
</dbReference>
<dbReference type="SUPFAM" id="SSF56300">
    <property type="entry name" value="Metallo-dependent phosphatases"/>
    <property type="match status" value="1"/>
</dbReference>
<dbReference type="InterPro" id="IPR029052">
    <property type="entry name" value="Metallo-depent_PP-like"/>
</dbReference>
<evidence type="ECO:0000256" key="1">
    <source>
        <dbReference type="ARBA" id="ARBA00022729"/>
    </source>
</evidence>
<comment type="caution">
    <text evidence="3">The sequence shown here is derived from an EMBL/GenBank/DDBJ whole genome shotgun (WGS) entry which is preliminary data.</text>
</comment>
<dbReference type="SUPFAM" id="SSF49363">
    <property type="entry name" value="Purple acid phosphatase, N-terminal domain"/>
    <property type="match status" value="1"/>
</dbReference>
<dbReference type="Gene3D" id="3.60.21.10">
    <property type="match status" value="1"/>
</dbReference>
<reference evidence="4" key="1">
    <citation type="journal article" date="2019" name="Int. J. Syst. Evol. Microbiol.">
        <title>The Global Catalogue of Microorganisms (GCM) 10K type strain sequencing project: providing services to taxonomists for standard genome sequencing and annotation.</title>
        <authorList>
            <consortium name="The Broad Institute Genomics Platform"/>
            <consortium name="The Broad Institute Genome Sequencing Center for Infectious Disease"/>
            <person name="Wu L."/>
            <person name="Ma J."/>
        </authorList>
    </citation>
    <scope>NUCLEOTIDE SEQUENCE [LARGE SCALE GENOMIC DNA]</scope>
    <source>
        <strain evidence="4">CGMCC 1.15342</strain>
    </source>
</reference>
<gene>
    <name evidence="3" type="ORF">GCM10011386_46800</name>
</gene>
<dbReference type="Proteomes" id="UP000597338">
    <property type="component" value="Unassembled WGS sequence"/>
</dbReference>
<name>A0ABQ1MYM6_9SPHI</name>
<keyword evidence="1" id="KW-0732">Signal</keyword>
<dbReference type="InterPro" id="IPR008963">
    <property type="entry name" value="Purple_acid_Pase-like_N"/>
</dbReference>
<evidence type="ECO:0000313" key="4">
    <source>
        <dbReference type="Proteomes" id="UP000597338"/>
    </source>
</evidence>
<dbReference type="EMBL" id="BMIK01000032">
    <property type="protein sequence ID" value="GGC49156.1"/>
    <property type="molecule type" value="Genomic_DNA"/>
</dbReference>
<feature type="domain" description="Calcineurin-like phosphoesterase" evidence="2">
    <location>
        <begin position="94"/>
        <end position="286"/>
    </location>
</feature>
<protein>
    <recommendedName>
        <fullName evidence="2">Calcineurin-like phosphoesterase domain-containing protein</fullName>
    </recommendedName>
</protein>
<accession>A0ABQ1MYM6</accession>
<dbReference type="PANTHER" id="PTHR45867">
    <property type="entry name" value="PURPLE ACID PHOSPHATASE"/>
    <property type="match status" value="1"/>
</dbReference>
<sequence>MWITGKPCAGWVEYGEEKPTQKAVHADLGLVDAYNLINRITLKGLTPGKKYGYRVSSREILAFEPYKMSWGDRQDSEWFYFTTPDPKAEKVSWIVLNDIHDRPASFSHLLSLVNEFSQDMVFLNGDMFDFETDQQQIIDHLLNPLGELFSTTTPFLFTRGNHENRGVFARQHGLYFENPDNRYYFSFRQGPVHFIVLDTGEDKEDSHEAYQGLVAFDVYREEQARWLAAEIETTAYQQAPFRVVIMHIPTFESGDWHGTMHCRELFNPLFNKGKIDLLICGHTHRYGIHPINEEHHYPLVIGGGPLETRRTVITVTADTNLLELAMLRDDGVKVGELKLNSQHRRKSP</sequence>
<evidence type="ECO:0000313" key="3">
    <source>
        <dbReference type="EMBL" id="GGC49156.1"/>
    </source>
</evidence>
<proteinExistence type="predicted"/>
<organism evidence="3 4">
    <name type="scientific">Parapedobacter defluvii</name>
    <dbReference type="NCBI Taxonomy" id="2045106"/>
    <lineage>
        <taxon>Bacteria</taxon>
        <taxon>Pseudomonadati</taxon>
        <taxon>Bacteroidota</taxon>
        <taxon>Sphingobacteriia</taxon>
        <taxon>Sphingobacteriales</taxon>
        <taxon>Sphingobacteriaceae</taxon>
        <taxon>Parapedobacter</taxon>
    </lineage>
</organism>
<dbReference type="PANTHER" id="PTHR45867:SF3">
    <property type="entry name" value="ACID PHOSPHATASE TYPE 7"/>
    <property type="match status" value="1"/>
</dbReference>
<dbReference type="Pfam" id="PF00149">
    <property type="entry name" value="Metallophos"/>
    <property type="match status" value="1"/>
</dbReference>
<keyword evidence="4" id="KW-1185">Reference proteome</keyword>